<feature type="transmembrane region" description="Helical" evidence="1">
    <location>
        <begin position="25"/>
        <end position="45"/>
    </location>
</feature>
<evidence type="ECO:0000313" key="3">
    <source>
        <dbReference type="Proteomes" id="UP001319045"/>
    </source>
</evidence>
<protein>
    <submittedName>
        <fullName evidence="2">Uncharacterized protein</fullName>
    </submittedName>
</protein>
<evidence type="ECO:0000313" key="2">
    <source>
        <dbReference type="EMBL" id="BCS85196.1"/>
    </source>
</evidence>
<keyword evidence="1" id="KW-0812">Transmembrane</keyword>
<sequence>MEANDNIELRSERVRKIIGKVPPRLISLGITIVTLFIAGMIYVVTTVHFPFTIECSGGIHYFEVSPNTYYYANIEVPYRYLYLFHKHRRFNISFEGFMENETVVATTDGFDDRVITKEGENYFVAFARILNPRVYGHKIQPNQKFKAVTVVSDKTLLNLIFHGD</sequence>
<organism evidence="2 3">
    <name type="scientific">Prevotella herbatica</name>
    <dbReference type="NCBI Taxonomy" id="2801997"/>
    <lineage>
        <taxon>Bacteria</taxon>
        <taxon>Pseudomonadati</taxon>
        <taxon>Bacteroidota</taxon>
        <taxon>Bacteroidia</taxon>
        <taxon>Bacteroidales</taxon>
        <taxon>Prevotellaceae</taxon>
        <taxon>Prevotella</taxon>
    </lineage>
</organism>
<keyword evidence="1" id="KW-0472">Membrane</keyword>
<evidence type="ECO:0000256" key="1">
    <source>
        <dbReference type="SAM" id="Phobius"/>
    </source>
</evidence>
<reference evidence="2 3" key="1">
    <citation type="journal article" date="2022" name="Int. J. Syst. Evol. Microbiol.">
        <title>Prevotella herbatica sp. nov., a plant polysaccharide-decomposing anaerobic bacterium isolated from a methanogenic reactor.</title>
        <authorList>
            <person name="Uek A."/>
            <person name="Tonouchi A."/>
            <person name="Kaku N."/>
            <person name="Ueki K."/>
        </authorList>
    </citation>
    <scope>NUCLEOTIDE SEQUENCE [LARGE SCALE GENOMIC DNA]</scope>
    <source>
        <strain evidence="2 3">WR041</strain>
    </source>
</reference>
<accession>A0ABM7NXF0</accession>
<name>A0ABM7NXF0_9BACT</name>
<keyword evidence="1" id="KW-1133">Transmembrane helix</keyword>
<gene>
    <name evidence="2" type="ORF">prwr041_10890</name>
</gene>
<dbReference type="RefSeq" id="WP_207155354.1">
    <property type="nucleotide sequence ID" value="NZ_AP024484.1"/>
</dbReference>
<dbReference type="Proteomes" id="UP001319045">
    <property type="component" value="Chromosome"/>
</dbReference>
<keyword evidence="3" id="KW-1185">Reference proteome</keyword>
<dbReference type="EMBL" id="AP024484">
    <property type="protein sequence ID" value="BCS85196.1"/>
    <property type="molecule type" value="Genomic_DNA"/>
</dbReference>
<proteinExistence type="predicted"/>